<reference evidence="2 3" key="1">
    <citation type="journal article" date="2019" name="Sci. Rep.">
        <title>Orb-weaving spider Araneus ventricosus genome elucidates the spidroin gene catalogue.</title>
        <authorList>
            <person name="Kono N."/>
            <person name="Nakamura H."/>
            <person name="Ohtoshi R."/>
            <person name="Moran D.A.P."/>
            <person name="Shinohara A."/>
            <person name="Yoshida Y."/>
            <person name="Fujiwara M."/>
            <person name="Mori M."/>
            <person name="Tomita M."/>
            <person name="Arakawa K."/>
        </authorList>
    </citation>
    <scope>NUCLEOTIDE SEQUENCE [LARGE SCALE GENOMIC DNA]</scope>
</reference>
<keyword evidence="3" id="KW-1185">Reference proteome</keyword>
<gene>
    <name evidence="2" type="ORF">AVEN_218843_1</name>
</gene>
<evidence type="ECO:0000313" key="3">
    <source>
        <dbReference type="Proteomes" id="UP000499080"/>
    </source>
</evidence>
<dbReference type="AlphaFoldDB" id="A0A4Y2HRF6"/>
<feature type="compositionally biased region" description="Basic and acidic residues" evidence="1">
    <location>
        <begin position="106"/>
        <end position="116"/>
    </location>
</feature>
<dbReference type="Proteomes" id="UP000499080">
    <property type="component" value="Unassembled WGS sequence"/>
</dbReference>
<feature type="region of interest" description="Disordered" evidence="1">
    <location>
        <begin position="106"/>
        <end position="135"/>
    </location>
</feature>
<dbReference type="EMBL" id="BGPR01002116">
    <property type="protein sequence ID" value="GBM67986.1"/>
    <property type="molecule type" value="Genomic_DNA"/>
</dbReference>
<evidence type="ECO:0000313" key="2">
    <source>
        <dbReference type="EMBL" id="GBM67986.1"/>
    </source>
</evidence>
<sequence length="135" mass="15262">MDAWVGFSELCETFYKAKSESLLVLLLLSNHQPHFRLAHFSSVNVEAFYELKRSNSEEICDVVRLIPIYADFPYNHCQSLCQVGALLLPLFEHLLPSDDLTETLLHDVGESEHGDSEPAAQKSAHVTEDFASLRK</sequence>
<name>A0A4Y2HRF6_ARAVE</name>
<organism evidence="2 3">
    <name type="scientific">Araneus ventricosus</name>
    <name type="common">Orbweaver spider</name>
    <name type="synonym">Epeira ventricosa</name>
    <dbReference type="NCBI Taxonomy" id="182803"/>
    <lineage>
        <taxon>Eukaryota</taxon>
        <taxon>Metazoa</taxon>
        <taxon>Ecdysozoa</taxon>
        <taxon>Arthropoda</taxon>
        <taxon>Chelicerata</taxon>
        <taxon>Arachnida</taxon>
        <taxon>Araneae</taxon>
        <taxon>Araneomorphae</taxon>
        <taxon>Entelegynae</taxon>
        <taxon>Araneoidea</taxon>
        <taxon>Araneidae</taxon>
        <taxon>Araneus</taxon>
    </lineage>
</organism>
<accession>A0A4Y2HRF6</accession>
<evidence type="ECO:0000256" key="1">
    <source>
        <dbReference type="SAM" id="MobiDB-lite"/>
    </source>
</evidence>
<comment type="caution">
    <text evidence="2">The sequence shown here is derived from an EMBL/GenBank/DDBJ whole genome shotgun (WGS) entry which is preliminary data.</text>
</comment>
<feature type="compositionally biased region" description="Basic and acidic residues" evidence="1">
    <location>
        <begin position="125"/>
        <end position="135"/>
    </location>
</feature>
<protein>
    <submittedName>
        <fullName evidence="2">Uncharacterized protein</fullName>
    </submittedName>
</protein>
<proteinExistence type="predicted"/>